<accession>A0A9W5RFS5</accession>
<dbReference type="PROSITE" id="PS00636">
    <property type="entry name" value="DNAJ_1"/>
    <property type="match status" value="1"/>
</dbReference>
<dbReference type="PANTHER" id="PTHR43096">
    <property type="entry name" value="DNAJ HOMOLOG 1, MITOCHONDRIAL-RELATED"/>
    <property type="match status" value="1"/>
</dbReference>
<dbReference type="Gene3D" id="2.60.260.20">
    <property type="entry name" value="Urease metallochaperone UreE, N-terminal domain"/>
    <property type="match status" value="2"/>
</dbReference>
<dbReference type="GO" id="GO:0006260">
    <property type="term" value="P:DNA replication"/>
    <property type="evidence" value="ECO:0007669"/>
    <property type="project" value="UniProtKB-KW"/>
</dbReference>
<dbReference type="InterPro" id="IPR002939">
    <property type="entry name" value="DnaJ_C"/>
</dbReference>
<dbReference type="CDD" id="cd06257">
    <property type="entry name" value="DnaJ"/>
    <property type="match status" value="1"/>
</dbReference>
<sequence>MAGQDWMEKDFYKTLGVSKDASEAEIKKAYRKLARKHHPDQNPDDKSAEEKFKAVGEAYQVLSDPKQRKQYDAIRAMAGGGARFSAGPGGSASGFEDVFSMFGGGGNGSRVRFSTSGGSSGAGFEDILSNLFAGGGQGGAPNFSDYSGRGAFGQTAQKGADLSAATTLTLRQAVEGATLKMTVEGRSMTVRVPAGVTDGQKVRLRGKGRPGVNGGPAGDLVVAISLEKHPVFSLDGQNLRMKLPVSFAEAALGASVSVTLLDGSTVTVKVPEGTSSGALLRVRGRGVRKGHKKGDLIIEIEVAVPKHMSKEAKEAVTKLAELTADFNPRQGLEANARK</sequence>
<dbReference type="CDD" id="cd10747">
    <property type="entry name" value="DnaJ_C"/>
    <property type="match status" value="1"/>
</dbReference>
<dbReference type="EMBL" id="AGWN01000001">
    <property type="protein sequence ID" value="EPD31555.1"/>
    <property type="molecule type" value="Genomic_DNA"/>
</dbReference>
<dbReference type="InterPro" id="IPR018253">
    <property type="entry name" value="DnaJ_domain_CS"/>
</dbReference>
<dbReference type="GO" id="GO:0042026">
    <property type="term" value="P:protein refolding"/>
    <property type="evidence" value="ECO:0007669"/>
    <property type="project" value="TreeGrafter"/>
</dbReference>
<dbReference type="InterPro" id="IPR001623">
    <property type="entry name" value="DnaJ_domain"/>
</dbReference>
<dbReference type="GO" id="GO:0051082">
    <property type="term" value="F:unfolded protein binding"/>
    <property type="evidence" value="ECO:0007669"/>
    <property type="project" value="InterPro"/>
</dbReference>
<keyword evidence="4" id="KW-1185">Reference proteome</keyword>
<dbReference type="PROSITE" id="PS50076">
    <property type="entry name" value="DNAJ_2"/>
    <property type="match status" value="1"/>
</dbReference>
<comment type="caution">
    <text evidence="3">The sequence shown here is derived from an EMBL/GenBank/DDBJ whole genome shotgun (WGS) entry which is preliminary data.</text>
</comment>
<dbReference type="PRINTS" id="PR00625">
    <property type="entry name" value="JDOMAIN"/>
</dbReference>
<name>A0A9W5RFS5_9ACTO</name>
<dbReference type="AlphaFoldDB" id="A0A9W5RFS5"/>
<evidence type="ECO:0000256" key="1">
    <source>
        <dbReference type="ARBA" id="ARBA00023186"/>
    </source>
</evidence>
<dbReference type="Gene3D" id="1.10.287.110">
    <property type="entry name" value="DnaJ domain"/>
    <property type="match status" value="1"/>
</dbReference>
<reference evidence="3 4" key="1">
    <citation type="submission" date="2013-05" db="EMBL/GenBank/DDBJ databases">
        <title>The Genome Sequence of Actinomyces europaeus ACS-120-V-COL10B.</title>
        <authorList>
            <consortium name="The Broad Institute Genomics Platform"/>
            <person name="Earl A."/>
            <person name="Ward D."/>
            <person name="Feldgarden M."/>
            <person name="Gevers D."/>
            <person name="Saerens B."/>
            <person name="Vaneechoutte M."/>
            <person name="Walker B."/>
            <person name="Young S."/>
            <person name="Zeng Q."/>
            <person name="Gargeya S."/>
            <person name="Fitzgerald M."/>
            <person name="Haas B."/>
            <person name="Abouelleil A."/>
            <person name="Allen A.W."/>
            <person name="Alvarado L."/>
            <person name="Arachchi H.M."/>
            <person name="Berlin A.M."/>
            <person name="Chapman S.B."/>
            <person name="Gainer-Dewar J."/>
            <person name="Goldberg J."/>
            <person name="Griggs A."/>
            <person name="Gujja S."/>
            <person name="Hansen M."/>
            <person name="Howarth C."/>
            <person name="Imamovic A."/>
            <person name="Ireland A."/>
            <person name="Larimer J."/>
            <person name="McCowan C."/>
            <person name="Murphy C."/>
            <person name="Pearson M."/>
            <person name="Poon T.W."/>
            <person name="Priest M."/>
            <person name="Roberts A."/>
            <person name="Saif S."/>
            <person name="Shea T."/>
            <person name="Sisk P."/>
            <person name="Sykes S."/>
            <person name="Wortman J."/>
            <person name="Nusbaum C."/>
            <person name="Birren B."/>
        </authorList>
    </citation>
    <scope>NUCLEOTIDE SEQUENCE [LARGE SCALE GENOMIC DNA]</scope>
    <source>
        <strain evidence="3 4">ACS-120-V-Col10b</strain>
    </source>
</reference>
<dbReference type="GO" id="GO:0005737">
    <property type="term" value="C:cytoplasm"/>
    <property type="evidence" value="ECO:0007669"/>
    <property type="project" value="TreeGrafter"/>
</dbReference>
<proteinExistence type="predicted"/>
<evidence type="ECO:0000313" key="4">
    <source>
        <dbReference type="Proteomes" id="UP000014387"/>
    </source>
</evidence>
<protein>
    <recommendedName>
        <fullName evidence="2">J domain-containing protein</fullName>
    </recommendedName>
</protein>
<dbReference type="InterPro" id="IPR036869">
    <property type="entry name" value="J_dom_sf"/>
</dbReference>
<evidence type="ECO:0000313" key="3">
    <source>
        <dbReference type="EMBL" id="EPD31555.1"/>
    </source>
</evidence>
<dbReference type="InterPro" id="IPR008971">
    <property type="entry name" value="HSP40/DnaJ_pept-bd"/>
</dbReference>
<dbReference type="Pfam" id="PF01556">
    <property type="entry name" value="DnaJ_C"/>
    <property type="match status" value="1"/>
</dbReference>
<dbReference type="OrthoDB" id="9779889at2"/>
<dbReference type="SUPFAM" id="SSF46565">
    <property type="entry name" value="Chaperone J-domain"/>
    <property type="match status" value="1"/>
</dbReference>
<feature type="domain" description="J" evidence="2">
    <location>
        <begin position="10"/>
        <end position="75"/>
    </location>
</feature>
<dbReference type="Pfam" id="PF00226">
    <property type="entry name" value="DnaJ"/>
    <property type="match status" value="1"/>
</dbReference>
<dbReference type="SMART" id="SM00271">
    <property type="entry name" value="DnaJ"/>
    <property type="match status" value="1"/>
</dbReference>
<evidence type="ECO:0000259" key="2">
    <source>
        <dbReference type="PROSITE" id="PS50076"/>
    </source>
</evidence>
<dbReference type="SUPFAM" id="SSF49493">
    <property type="entry name" value="HSP40/DnaJ peptide-binding domain"/>
    <property type="match status" value="2"/>
</dbReference>
<keyword evidence="1" id="KW-0143">Chaperone</keyword>
<dbReference type="PANTHER" id="PTHR43096:SF48">
    <property type="entry name" value="CHAPERONE PROTEIN DNAJ"/>
    <property type="match status" value="1"/>
</dbReference>
<gene>
    <name evidence="3" type="ORF">HMPREF9238_01331</name>
</gene>
<dbReference type="FunFam" id="2.60.260.20:FF:000013">
    <property type="entry name" value="DnaJ subfamily B member 11"/>
    <property type="match status" value="1"/>
</dbReference>
<dbReference type="Proteomes" id="UP000014387">
    <property type="component" value="Unassembled WGS sequence"/>
</dbReference>
<organism evidence="3 4">
    <name type="scientific">Gleimia europaea ACS-120-V-Col10b</name>
    <dbReference type="NCBI Taxonomy" id="883069"/>
    <lineage>
        <taxon>Bacteria</taxon>
        <taxon>Bacillati</taxon>
        <taxon>Actinomycetota</taxon>
        <taxon>Actinomycetes</taxon>
        <taxon>Actinomycetales</taxon>
        <taxon>Actinomycetaceae</taxon>
        <taxon>Gleimia</taxon>
    </lineage>
</organism>
<dbReference type="RefSeq" id="WP_016444665.1">
    <property type="nucleotide sequence ID" value="NZ_KE150266.1"/>
</dbReference>